<comment type="caution">
    <text evidence="1">The sequence shown here is derived from an EMBL/GenBank/DDBJ whole genome shotgun (WGS) entry which is preliminary data.</text>
</comment>
<organism evidence="1 2">
    <name type="scientific">Tothia fuscella</name>
    <dbReference type="NCBI Taxonomy" id="1048955"/>
    <lineage>
        <taxon>Eukaryota</taxon>
        <taxon>Fungi</taxon>
        <taxon>Dikarya</taxon>
        <taxon>Ascomycota</taxon>
        <taxon>Pezizomycotina</taxon>
        <taxon>Dothideomycetes</taxon>
        <taxon>Pleosporomycetidae</taxon>
        <taxon>Venturiales</taxon>
        <taxon>Cylindrosympodiaceae</taxon>
        <taxon>Tothia</taxon>
    </lineage>
</organism>
<name>A0A9P4P410_9PEZI</name>
<sequence length="186" mass="21318">MLVNSMGRTSLRCKVRKLIENMVYYHEVDGFEVESSWLTSEGAIPGILSFIQTLHCFKQDRRRSGRPLQPDESELVIDFSAEFPDECDRLDITARINSQPHHLVLEDSGNMHVAFRPPLANGPVSDLRAIQNGRQNHLYNVIATSHFPGNVRYERVFRVKLNIQQPAAQRRKSSYNPAVRYLADLI</sequence>
<protein>
    <submittedName>
        <fullName evidence="1">Uncharacterized protein</fullName>
    </submittedName>
</protein>
<dbReference type="EMBL" id="MU007009">
    <property type="protein sequence ID" value="KAF2436907.1"/>
    <property type="molecule type" value="Genomic_DNA"/>
</dbReference>
<evidence type="ECO:0000313" key="1">
    <source>
        <dbReference type="EMBL" id="KAF2436907.1"/>
    </source>
</evidence>
<dbReference type="Proteomes" id="UP000800235">
    <property type="component" value="Unassembled WGS sequence"/>
</dbReference>
<dbReference type="AlphaFoldDB" id="A0A9P4P410"/>
<evidence type="ECO:0000313" key="2">
    <source>
        <dbReference type="Proteomes" id="UP000800235"/>
    </source>
</evidence>
<reference evidence="1" key="1">
    <citation type="journal article" date="2020" name="Stud. Mycol.">
        <title>101 Dothideomycetes genomes: a test case for predicting lifestyles and emergence of pathogens.</title>
        <authorList>
            <person name="Haridas S."/>
            <person name="Albert R."/>
            <person name="Binder M."/>
            <person name="Bloem J."/>
            <person name="Labutti K."/>
            <person name="Salamov A."/>
            <person name="Andreopoulos B."/>
            <person name="Baker S."/>
            <person name="Barry K."/>
            <person name="Bills G."/>
            <person name="Bluhm B."/>
            <person name="Cannon C."/>
            <person name="Castanera R."/>
            <person name="Culley D."/>
            <person name="Daum C."/>
            <person name="Ezra D."/>
            <person name="Gonzalez J."/>
            <person name="Henrissat B."/>
            <person name="Kuo A."/>
            <person name="Liang C."/>
            <person name="Lipzen A."/>
            <person name="Lutzoni F."/>
            <person name="Magnuson J."/>
            <person name="Mondo S."/>
            <person name="Nolan M."/>
            <person name="Ohm R."/>
            <person name="Pangilinan J."/>
            <person name="Park H.-J."/>
            <person name="Ramirez L."/>
            <person name="Alfaro M."/>
            <person name="Sun H."/>
            <person name="Tritt A."/>
            <person name="Yoshinaga Y."/>
            <person name="Zwiers L.-H."/>
            <person name="Turgeon B."/>
            <person name="Goodwin S."/>
            <person name="Spatafora J."/>
            <person name="Crous P."/>
            <person name="Grigoriev I."/>
        </authorList>
    </citation>
    <scope>NUCLEOTIDE SEQUENCE</scope>
    <source>
        <strain evidence="1">CBS 130266</strain>
    </source>
</reference>
<gene>
    <name evidence="1" type="ORF">EJ08DRAFT_6479</name>
</gene>
<proteinExistence type="predicted"/>
<accession>A0A9P4P410</accession>
<keyword evidence="2" id="KW-1185">Reference proteome</keyword>